<evidence type="ECO:0000313" key="1">
    <source>
        <dbReference type="EMBL" id="MBW0530648.1"/>
    </source>
</evidence>
<dbReference type="EMBL" id="AVOT02036186">
    <property type="protein sequence ID" value="MBW0530648.1"/>
    <property type="molecule type" value="Genomic_DNA"/>
</dbReference>
<comment type="caution">
    <text evidence="1">The sequence shown here is derived from an EMBL/GenBank/DDBJ whole genome shotgun (WGS) entry which is preliminary data.</text>
</comment>
<sequence length="227" mass="26589">MEARKVLGKHEMRKLANFDKTLNQFCTSLRRAFAATDEMKWKQCAGRKLVNYVKISTQGALLHIRLINEAFQPTLFAADELPAIQWEAFNLFKRFWKVTLLEEGRLKGLENIVLAVRGDFLKDTRTRTYELHHAIWDLTEIWMFSYCPLLQERYGCQKILSYLFRELIQDKILLINEKLPSAKNWVVLENDSDIYKCPDHPRIAVEPGWLQTIISRKKQKMGASSIV</sequence>
<keyword evidence="2" id="KW-1185">Reference proteome</keyword>
<gene>
    <name evidence="1" type="ORF">O181_070363</name>
</gene>
<dbReference type="Proteomes" id="UP000765509">
    <property type="component" value="Unassembled WGS sequence"/>
</dbReference>
<proteinExistence type="predicted"/>
<accession>A0A9Q3I770</accession>
<name>A0A9Q3I770_9BASI</name>
<organism evidence="1 2">
    <name type="scientific">Austropuccinia psidii MF-1</name>
    <dbReference type="NCBI Taxonomy" id="1389203"/>
    <lineage>
        <taxon>Eukaryota</taxon>
        <taxon>Fungi</taxon>
        <taxon>Dikarya</taxon>
        <taxon>Basidiomycota</taxon>
        <taxon>Pucciniomycotina</taxon>
        <taxon>Pucciniomycetes</taxon>
        <taxon>Pucciniales</taxon>
        <taxon>Sphaerophragmiaceae</taxon>
        <taxon>Austropuccinia</taxon>
    </lineage>
</organism>
<reference evidence="1" key="1">
    <citation type="submission" date="2021-03" db="EMBL/GenBank/DDBJ databases">
        <title>Draft genome sequence of rust myrtle Austropuccinia psidii MF-1, a brazilian biotype.</title>
        <authorList>
            <person name="Quecine M.C."/>
            <person name="Pachon D.M.R."/>
            <person name="Bonatelli M.L."/>
            <person name="Correr F.H."/>
            <person name="Franceschini L.M."/>
            <person name="Leite T.F."/>
            <person name="Margarido G.R.A."/>
            <person name="Almeida C.A."/>
            <person name="Ferrarezi J.A."/>
            <person name="Labate C.A."/>
        </authorList>
    </citation>
    <scope>NUCLEOTIDE SEQUENCE</scope>
    <source>
        <strain evidence="1">MF-1</strain>
    </source>
</reference>
<dbReference type="AlphaFoldDB" id="A0A9Q3I770"/>
<evidence type="ECO:0000313" key="2">
    <source>
        <dbReference type="Proteomes" id="UP000765509"/>
    </source>
</evidence>
<protein>
    <submittedName>
        <fullName evidence="1">Uncharacterized protein</fullName>
    </submittedName>
</protein>